<organism evidence="2 3">
    <name type="scientific">Euplotes crassus</name>
    <dbReference type="NCBI Taxonomy" id="5936"/>
    <lineage>
        <taxon>Eukaryota</taxon>
        <taxon>Sar</taxon>
        <taxon>Alveolata</taxon>
        <taxon>Ciliophora</taxon>
        <taxon>Intramacronucleata</taxon>
        <taxon>Spirotrichea</taxon>
        <taxon>Hypotrichia</taxon>
        <taxon>Euplotida</taxon>
        <taxon>Euplotidae</taxon>
        <taxon>Moneuplotes</taxon>
    </lineage>
</organism>
<evidence type="ECO:0000313" key="2">
    <source>
        <dbReference type="EMBL" id="CAI2369396.1"/>
    </source>
</evidence>
<name>A0AAD1UH81_EUPCR</name>
<accession>A0AAD1UH81</accession>
<dbReference type="InterPro" id="IPR032675">
    <property type="entry name" value="LRR_dom_sf"/>
</dbReference>
<protein>
    <submittedName>
        <fullName evidence="2">Uncharacterized protein</fullName>
    </submittedName>
</protein>
<evidence type="ECO:0000256" key="1">
    <source>
        <dbReference type="SAM" id="MobiDB-lite"/>
    </source>
</evidence>
<feature type="region of interest" description="Disordered" evidence="1">
    <location>
        <begin position="49"/>
        <end position="68"/>
    </location>
</feature>
<reference evidence="2" key="1">
    <citation type="submission" date="2023-07" db="EMBL/GenBank/DDBJ databases">
        <authorList>
            <consortium name="AG Swart"/>
            <person name="Singh M."/>
            <person name="Singh A."/>
            <person name="Seah K."/>
            <person name="Emmerich C."/>
        </authorList>
    </citation>
    <scope>NUCLEOTIDE SEQUENCE</scope>
    <source>
        <strain evidence="2">DP1</strain>
    </source>
</reference>
<dbReference type="Gene3D" id="3.80.10.10">
    <property type="entry name" value="Ribonuclease Inhibitor"/>
    <property type="match status" value="1"/>
</dbReference>
<keyword evidence="3" id="KW-1185">Reference proteome</keyword>
<dbReference type="AlphaFoldDB" id="A0AAD1UH81"/>
<gene>
    <name evidence="2" type="ORF">ECRASSUSDP1_LOCUS10695</name>
</gene>
<feature type="compositionally biased region" description="Low complexity" evidence="1">
    <location>
        <begin position="57"/>
        <end position="68"/>
    </location>
</feature>
<dbReference type="EMBL" id="CAMPGE010010548">
    <property type="protein sequence ID" value="CAI2369396.1"/>
    <property type="molecule type" value="Genomic_DNA"/>
</dbReference>
<comment type="caution">
    <text evidence="2">The sequence shown here is derived from an EMBL/GenBank/DDBJ whole genome shotgun (WGS) entry which is preliminary data.</text>
</comment>
<proteinExistence type="predicted"/>
<evidence type="ECO:0000313" key="3">
    <source>
        <dbReference type="Proteomes" id="UP001295684"/>
    </source>
</evidence>
<dbReference type="Proteomes" id="UP001295684">
    <property type="component" value="Unassembled WGS sequence"/>
</dbReference>
<sequence length="293" mass="33147">MKIFDELDHRCQDIANLHEVIAQKDAEIQTLSKQIRKLAKFRRTSSLVSEETEDGDSASQSDSGSMTQLSRSSSLLNKLNLNTKSRLTLCLNKVRDLMLVKELKEPLQKINTLSFNPGLLALEDAKEFLKNCFPLEVASFHFNKDSLLRNDLEKFLDVLLRTNEYVTDEIVLSNFVIDQDSLVKILSNFKNKEVVSFNSCKMSLSNPPEFGDSLDGATLKHLYLNFCGDKSHGDWASNPAHFENLINGLSHSPDLKASLKDIWMEGSGLKKDKARDILDTFGFHSTKIWILYG</sequence>